<feature type="transmembrane region" description="Helical" evidence="1">
    <location>
        <begin position="142"/>
        <end position="159"/>
    </location>
</feature>
<keyword evidence="1" id="KW-0812">Transmembrane</keyword>
<dbReference type="AlphaFoldDB" id="A0A1M5BEH8"/>
<evidence type="ECO:0000256" key="1">
    <source>
        <dbReference type="SAM" id="Phobius"/>
    </source>
</evidence>
<proteinExistence type="predicted"/>
<dbReference type="OrthoDB" id="2985607at2"/>
<name>A0A1M5BEH8_9BACL</name>
<feature type="transmembrane region" description="Helical" evidence="1">
    <location>
        <begin position="215"/>
        <end position="234"/>
    </location>
</feature>
<evidence type="ECO:0008006" key="4">
    <source>
        <dbReference type="Google" id="ProtNLM"/>
    </source>
</evidence>
<dbReference type="Proteomes" id="UP000184476">
    <property type="component" value="Unassembled WGS sequence"/>
</dbReference>
<accession>A0A1M5BEH8</accession>
<gene>
    <name evidence="2" type="ORF">SAMN05444392_1228</name>
</gene>
<feature type="transmembrane region" description="Helical" evidence="1">
    <location>
        <begin position="269"/>
        <end position="289"/>
    </location>
</feature>
<evidence type="ECO:0000313" key="2">
    <source>
        <dbReference type="EMBL" id="SHF40911.1"/>
    </source>
</evidence>
<feature type="transmembrane region" description="Helical" evidence="1">
    <location>
        <begin position="171"/>
        <end position="186"/>
    </location>
</feature>
<dbReference type="EMBL" id="FQVL01000022">
    <property type="protein sequence ID" value="SHF40911.1"/>
    <property type="molecule type" value="Genomic_DNA"/>
</dbReference>
<dbReference type="STRING" id="112248.SAMN05444392_1228"/>
<feature type="transmembrane region" description="Helical" evidence="1">
    <location>
        <begin position="382"/>
        <end position="399"/>
    </location>
</feature>
<feature type="transmembrane region" description="Helical" evidence="1">
    <location>
        <begin position="328"/>
        <end position="348"/>
    </location>
</feature>
<dbReference type="Pfam" id="PF19528">
    <property type="entry name" value="DUF6056"/>
    <property type="match status" value="1"/>
</dbReference>
<organism evidence="2 3">
    <name type="scientific">Seinonella peptonophila</name>
    <dbReference type="NCBI Taxonomy" id="112248"/>
    <lineage>
        <taxon>Bacteria</taxon>
        <taxon>Bacillati</taxon>
        <taxon>Bacillota</taxon>
        <taxon>Bacilli</taxon>
        <taxon>Bacillales</taxon>
        <taxon>Thermoactinomycetaceae</taxon>
        <taxon>Seinonella</taxon>
    </lineage>
</organism>
<feature type="transmembrane region" description="Helical" evidence="1">
    <location>
        <begin position="118"/>
        <end position="136"/>
    </location>
</feature>
<feature type="transmembrane region" description="Helical" evidence="1">
    <location>
        <begin position="7"/>
        <end position="27"/>
    </location>
</feature>
<dbReference type="InterPro" id="IPR045691">
    <property type="entry name" value="DUF6056"/>
</dbReference>
<sequence length="495" mass="57920">MKNRYGHYPFFVFFVLLLLMNHFVYLYGDDFRYAAYFGLYSQFQGQEFSFQNVLNTQLYDYFHANGRLLINIFTIFTLVNGIELWRLVNPLLLTLLAYSMFYTIYIRLPKRDDVYRSMIIVTLFMSIHILIMRQTINYATGAFNYIYPMIFLFLFIAYFRRSDIGQPVQSNIAYIFFIMAGFLAGWSQEQVSALSVVLVTLWLFKQWFQRKRVELRPISIALAVILGAICLFLAPGPKLRVLDHSLAFYNHLSMLGKIKHTLPYVMNYFVLQQTVFIVLVTFFLALLFYQKTKNMVAFIVIQILLVPALFSIELFGRFSIYQVFTNQLLTTIYGLLVMIMICLLAFYLGIKEKKCLYFAFTIGFLMPDLIMIFTAPVAGGRVAFPAIPFAICLISFLISQIKELRYIRVFMITLGICAFLHYGVTLKNYYHNAVVQEKRINIIQTSREPLNGVMKLPALKDRYYAAYEITNYPWVVDAFKAYYQIPMDTKIELLK</sequence>
<evidence type="ECO:0000313" key="3">
    <source>
        <dbReference type="Proteomes" id="UP000184476"/>
    </source>
</evidence>
<feature type="transmembrane region" description="Helical" evidence="1">
    <location>
        <begin position="296"/>
        <end position="316"/>
    </location>
</feature>
<keyword evidence="1" id="KW-1133">Transmembrane helix</keyword>
<reference evidence="2 3" key="1">
    <citation type="submission" date="2016-11" db="EMBL/GenBank/DDBJ databases">
        <authorList>
            <person name="Jaros S."/>
            <person name="Januszkiewicz K."/>
            <person name="Wedrychowicz H."/>
        </authorList>
    </citation>
    <scope>NUCLEOTIDE SEQUENCE [LARGE SCALE GENOMIC DNA]</scope>
    <source>
        <strain evidence="2 3">DSM 44666</strain>
    </source>
</reference>
<feature type="transmembrane region" description="Helical" evidence="1">
    <location>
        <begin position="192"/>
        <end position="208"/>
    </location>
</feature>
<keyword evidence="1" id="KW-0472">Membrane</keyword>
<protein>
    <recommendedName>
        <fullName evidence="4">Glucosyl transferase GtrII</fullName>
    </recommendedName>
</protein>
<feature type="transmembrane region" description="Helical" evidence="1">
    <location>
        <begin position="355"/>
        <end position="376"/>
    </location>
</feature>
<dbReference type="RefSeq" id="WP_073158482.1">
    <property type="nucleotide sequence ID" value="NZ_FQVL01000022.1"/>
</dbReference>
<feature type="transmembrane region" description="Helical" evidence="1">
    <location>
        <begin position="87"/>
        <end position="106"/>
    </location>
</feature>
<keyword evidence="3" id="KW-1185">Reference proteome</keyword>
<feature type="transmembrane region" description="Helical" evidence="1">
    <location>
        <begin position="406"/>
        <end position="424"/>
    </location>
</feature>